<dbReference type="Proteomes" id="UP000483379">
    <property type="component" value="Unassembled WGS sequence"/>
</dbReference>
<gene>
    <name evidence="1" type="ORF">G3446_20025</name>
</gene>
<sequence>MNEDHPEHLWQQMLGPKRRLPTIAEIEALRIQFADLGLDKAPLYDVREAVVIASLMYHELVQPAPNKALEHLRQAKKNASALLATLYPNDSVMRAVTSPIEPYMMREKLEQLIGNVEREIGRVSPLAAPGQRRRPGYGLRRMIEHLSSNVILWTGGDSHPTYTQNNTAVDREFTGIFVELTEAVCRLSGIHAANSTVGGAIKELDLDGRIPYRPERDAIPTLWP</sequence>
<reference evidence="1 2" key="1">
    <citation type="submission" date="2020-02" db="EMBL/GenBank/DDBJ databases">
        <title>Genome sequences of Thiorhodococcus mannitoliphagus and Thiorhodococcus minor, purple sulfur photosynthetic bacteria in the gammaproteobacterial family, Chromatiaceae.</title>
        <authorList>
            <person name="Aviles F.A."/>
            <person name="Meyer T.E."/>
            <person name="Kyndt J.A."/>
        </authorList>
    </citation>
    <scope>NUCLEOTIDE SEQUENCE [LARGE SCALE GENOMIC DNA]</scope>
    <source>
        <strain evidence="1 2">DSM 11518</strain>
    </source>
</reference>
<name>A0A6M0K4D4_9GAMM</name>
<proteinExistence type="predicted"/>
<comment type="caution">
    <text evidence="1">The sequence shown here is derived from an EMBL/GenBank/DDBJ whole genome shotgun (WGS) entry which is preliminary data.</text>
</comment>
<keyword evidence="2" id="KW-1185">Reference proteome</keyword>
<accession>A0A6M0K4D4</accession>
<evidence type="ECO:0000313" key="2">
    <source>
        <dbReference type="Proteomes" id="UP000483379"/>
    </source>
</evidence>
<organism evidence="1 2">
    <name type="scientific">Thiorhodococcus minor</name>
    <dbReference type="NCBI Taxonomy" id="57489"/>
    <lineage>
        <taxon>Bacteria</taxon>
        <taxon>Pseudomonadati</taxon>
        <taxon>Pseudomonadota</taxon>
        <taxon>Gammaproteobacteria</taxon>
        <taxon>Chromatiales</taxon>
        <taxon>Chromatiaceae</taxon>
        <taxon>Thiorhodococcus</taxon>
    </lineage>
</organism>
<dbReference type="EMBL" id="JAAIJQ010000075">
    <property type="protein sequence ID" value="NEV64144.1"/>
    <property type="molecule type" value="Genomic_DNA"/>
</dbReference>
<dbReference type="AlphaFoldDB" id="A0A6M0K4D4"/>
<protein>
    <submittedName>
        <fullName evidence="1">Uncharacterized protein</fullName>
    </submittedName>
</protein>
<dbReference type="RefSeq" id="WP_164454678.1">
    <property type="nucleotide sequence ID" value="NZ_JAAIJQ010000075.1"/>
</dbReference>
<evidence type="ECO:0000313" key="1">
    <source>
        <dbReference type="EMBL" id="NEV64144.1"/>
    </source>
</evidence>